<protein>
    <recommendedName>
        <fullName evidence="8">Guanidinium exporter</fullName>
    </recommendedName>
</protein>
<dbReference type="OrthoDB" id="9808638at2"/>
<evidence type="ECO:0000256" key="1">
    <source>
        <dbReference type="ARBA" id="ARBA00004651"/>
    </source>
</evidence>
<keyword evidence="3" id="KW-1003">Cell membrane</keyword>
<dbReference type="STRING" id="1177755.A7A08_02977"/>
<proteinExistence type="inferred from homology"/>
<dbReference type="PANTHER" id="PTHR30561:SF0">
    <property type="entry name" value="GUANIDINIUM EXPORTER"/>
    <property type="match status" value="1"/>
</dbReference>
<dbReference type="GO" id="GO:0005886">
    <property type="term" value="C:plasma membrane"/>
    <property type="evidence" value="ECO:0007669"/>
    <property type="project" value="UniProtKB-SubCell"/>
</dbReference>
<dbReference type="InterPro" id="IPR037185">
    <property type="entry name" value="EmrE-like"/>
</dbReference>
<dbReference type="InterPro" id="IPR045324">
    <property type="entry name" value="Small_multidrug_res"/>
</dbReference>
<dbReference type="PANTHER" id="PTHR30561">
    <property type="entry name" value="SMR FAMILY PROTON-DEPENDENT DRUG EFFLUX TRANSPORTER SUGE"/>
    <property type="match status" value="1"/>
</dbReference>
<organism evidence="11 12">
    <name type="scientific">Methyloligella halotolerans</name>
    <dbReference type="NCBI Taxonomy" id="1177755"/>
    <lineage>
        <taxon>Bacteria</taxon>
        <taxon>Pseudomonadati</taxon>
        <taxon>Pseudomonadota</taxon>
        <taxon>Alphaproteobacteria</taxon>
        <taxon>Hyphomicrobiales</taxon>
        <taxon>Hyphomicrobiaceae</taxon>
        <taxon>Methyloligella</taxon>
    </lineage>
</organism>
<dbReference type="RefSeq" id="WP_069096117.1">
    <property type="nucleotide sequence ID" value="NZ_MASI01000010.1"/>
</dbReference>
<reference evidence="11 12" key="1">
    <citation type="submission" date="2016-07" db="EMBL/GenBank/DDBJ databases">
        <title>Draft genome sequence of Methyloligella halotolerans C2T (VKM B-2706T=CCUG 61687T=DSM 25045T), a halotolerant polyhydroxybutyrate accumulating methylotroph.</title>
        <authorList>
            <person name="Vasilenko O.V."/>
            <person name="Doronina N.V."/>
            <person name="Poroshina M.N."/>
            <person name="Tarlachkov S.V."/>
            <person name="Trotsenko Y.A."/>
        </authorList>
    </citation>
    <scope>NUCLEOTIDE SEQUENCE [LARGE SCALE GENOMIC DNA]</scope>
    <source>
        <strain evidence="11 12">VKM B-2706</strain>
    </source>
</reference>
<dbReference type="GO" id="GO:1990961">
    <property type="term" value="P:xenobiotic detoxification by transmembrane export across the plasma membrane"/>
    <property type="evidence" value="ECO:0007669"/>
    <property type="project" value="UniProtKB-ARBA"/>
</dbReference>
<evidence type="ECO:0000256" key="2">
    <source>
        <dbReference type="ARBA" id="ARBA00022448"/>
    </source>
</evidence>
<evidence type="ECO:0000313" key="11">
    <source>
        <dbReference type="EMBL" id="ODA66124.1"/>
    </source>
</evidence>
<dbReference type="AlphaFoldDB" id="A0A1E2RV69"/>
<keyword evidence="4 9" id="KW-0812">Transmembrane</keyword>
<comment type="subcellular location">
    <subcellularLocation>
        <location evidence="1 9">Cell membrane</location>
        <topology evidence="1 9">Multi-pass membrane protein</topology>
    </subcellularLocation>
</comment>
<dbReference type="Proteomes" id="UP000095087">
    <property type="component" value="Unassembled WGS sequence"/>
</dbReference>
<evidence type="ECO:0000256" key="4">
    <source>
        <dbReference type="ARBA" id="ARBA00022692"/>
    </source>
</evidence>
<accession>A0A1E2RV69</accession>
<keyword evidence="6 10" id="KW-0472">Membrane</keyword>
<keyword evidence="12" id="KW-1185">Reference proteome</keyword>
<feature type="transmembrane region" description="Helical" evidence="10">
    <location>
        <begin position="29"/>
        <end position="47"/>
    </location>
</feature>
<evidence type="ECO:0000313" key="12">
    <source>
        <dbReference type="Proteomes" id="UP000095087"/>
    </source>
</evidence>
<dbReference type="InterPro" id="IPR000390">
    <property type="entry name" value="Small_drug/metabolite_transptr"/>
</dbReference>
<sequence length="106" mass="11196">MAWLALVGAGLIEIGWAWAIKESNGFTRLIPSIIVLVTIAPSVFLLSYAMKSLPLATSYIAWTGIGAFGTFLIGTLVLGETLTLYRALSALLILCGLIGLKLASPD</sequence>
<dbReference type="FunFam" id="1.10.3730.20:FF:000001">
    <property type="entry name" value="Quaternary ammonium compound resistance transporter SugE"/>
    <property type="match status" value="1"/>
</dbReference>
<keyword evidence="5 10" id="KW-1133">Transmembrane helix</keyword>
<evidence type="ECO:0000256" key="5">
    <source>
        <dbReference type="ARBA" id="ARBA00022989"/>
    </source>
</evidence>
<name>A0A1E2RV69_9HYPH</name>
<feature type="transmembrane region" description="Helical" evidence="10">
    <location>
        <begin position="59"/>
        <end position="78"/>
    </location>
</feature>
<dbReference type="Pfam" id="PF00893">
    <property type="entry name" value="Multi_Drug_Res"/>
    <property type="match status" value="1"/>
</dbReference>
<evidence type="ECO:0000256" key="7">
    <source>
        <dbReference type="ARBA" id="ARBA00038151"/>
    </source>
</evidence>
<dbReference type="SUPFAM" id="SSF103481">
    <property type="entry name" value="Multidrug resistance efflux transporter EmrE"/>
    <property type="match status" value="1"/>
</dbReference>
<keyword evidence="2" id="KW-0813">Transport</keyword>
<dbReference type="GO" id="GO:0022857">
    <property type="term" value="F:transmembrane transporter activity"/>
    <property type="evidence" value="ECO:0007669"/>
    <property type="project" value="InterPro"/>
</dbReference>
<dbReference type="Gene3D" id="1.10.3730.20">
    <property type="match status" value="1"/>
</dbReference>
<evidence type="ECO:0000256" key="6">
    <source>
        <dbReference type="ARBA" id="ARBA00023136"/>
    </source>
</evidence>
<comment type="similarity">
    <text evidence="7">Belongs to the drug/metabolite transporter (DMT) superfamily. Small multidrug resistance (SMR) (TC 2.A.7.1) family. Gdx/SugE subfamily.</text>
</comment>
<gene>
    <name evidence="11" type="ORF">A7A08_02977</name>
</gene>
<feature type="transmembrane region" description="Helical" evidence="10">
    <location>
        <begin position="84"/>
        <end position="103"/>
    </location>
</feature>
<comment type="caution">
    <text evidence="11">The sequence shown here is derived from an EMBL/GenBank/DDBJ whole genome shotgun (WGS) entry which is preliminary data.</text>
</comment>
<evidence type="ECO:0000256" key="8">
    <source>
        <dbReference type="ARBA" id="ARBA00039168"/>
    </source>
</evidence>
<evidence type="ECO:0000256" key="10">
    <source>
        <dbReference type="SAM" id="Phobius"/>
    </source>
</evidence>
<evidence type="ECO:0000256" key="3">
    <source>
        <dbReference type="ARBA" id="ARBA00022475"/>
    </source>
</evidence>
<evidence type="ECO:0000256" key="9">
    <source>
        <dbReference type="RuleBase" id="RU003942"/>
    </source>
</evidence>
<dbReference type="EMBL" id="MASI01000010">
    <property type="protein sequence ID" value="ODA66124.1"/>
    <property type="molecule type" value="Genomic_DNA"/>
</dbReference>